<sequence length="234" mass="25047">MREATSLITVAWLSIILVPLAFTTTVEQTSTYQECFALSPNTCTSMQLQHNHLTGTLPTELGELTVMTEMRLQHNHLTGTLPTEMGKLTAMNALQLSDIRLTGTLPTELGELTAMTEMQLQHNRLTGTLPTELGELTAMNEIQLQHNRLTGTLPTELGELTAMNEISVSANPELCGEVPADVVVSSTTGTALGESCTAGVTSLVSPSSKEIALLALLLLQHCSRPIQAGLILPS</sequence>
<evidence type="ECO:0008006" key="16">
    <source>
        <dbReference type="Google" id="ProtNLM"/>
    </source>
</evidence>
<dbReference type="GO" id="GO:0012505">
    <property type="term" value="C:endomembrane system"/>
    <property type="evidence" value="ECO:0007669"/>
    <property type="project" value="UniProtKB-SubCell"/>
</dbReference>
<evidence type="ECO:0000313" key="14">
    <source>
        <dbReference type="EMBL" id="KAK3264720.1"/>
    </source>
</evidence>
<keyword evidence="15" id="KW-1185">Reference proteome</keyword>
<dbReference type="Gene3D" id="3.80.10.10">
    <property type="entry name" value="Ribonuclease Inhibitor"/>
    <property type="match status" value="1"/>
</dbReference>
<keyword evidence="11" id="KW-0325">Glycoprotein</keyword>
<dbReference type="GO" id="GO:0005886">
    <property type="term" value="C:plasma membrane"/>
    <property type="evidence" value="ECO:0007669"/>
    <property type="project" value="UniProtKB-SubCell"/>
</dbReference>
<keyword evidence="9" id="KW-0472">Membrane</keyword>
<dbReference type="InterPro" id="IPR001611">
    <property type="entry name" value="Leu-rich_rpt"/>
</dbReference>
<dbReference type="AlphaFoldDB" id="A0AAE0FSB6"/>
<keyword evidence="4" id="KW-1003">Cell membrane</keyword>
<keyword evidence="7" id="KW-0677">Repeat</keyword>
<dbReference type="Pfam" id="PF00560">
    <property type="entry name" value="LRR_1"/>
    <property type="match status" value="1"/>
</dbReference>
<evidence type="ECO:0000256" key="9">
    <source>
        <dbReference type="ARBA" id="ARBA00023136"/>
    </source>
</evidence>
<dbReference type="Proteomes" id="UP001190700">
    <property type="component" value="Unassembled WGS sequence"/>
</dbReference>
<dbReference type="GO" id="GO:0005930">
    <property type="term" value="C:axoneme"/>
    <property type="evidence" value="ECO:0007669"/>
    <property type="project" value="UniProtKB-SubCell"/>
</dbReference>
<keyword evidence="6" id="KW-0812">Transmembrane</keyword>
<keyword evidence="13" id="KW-0732">Signal</keyword>
<dbReference type="PANTHER" id="PTHR27004">
    <property type="entry name" value="RECEPTOR-LIKE PROTEIN 12 ISOFORM X1"/>
    <property type="match status" value="1"/>
</dbReference>
<organism evidence="14 15">
    <name type="scientific">Cymbomonas tetramitiformis</name>
    <dbReference type="NCBI Taxonomy" id="36881"/>
    <lineage>
        <taxon>Eukaryota</taxon>
        <taxon>Viridiplantae</taxon>
        <taxon>Chlorophyta</taxon>
        <taxon>Pyramimonadophyceae</taxon>
        <taxon>Pyramimonadales</taxon>
        <taxon>Pyramimonadaceae</taxon>
        <taxon>Cymbomonas</taxon>
    </lineage>
</organism>
<accession>A0AAE0FSB6</accession>
<evidence type="ECO:0000256" key="12">
    <source>
        <dbReference type="ARBA" id="ARBA00037847"/>
    </source>
</evidence>
<evidence type="ECO:0000256" key="6">
    <source>
        <dbReference type="ARBA" id="ARBA00022692"/>
    </source>
</evidence>
<keyword evidence="10" id="KW-0675">Receptor</keyword>
<gene>
    <name evidence="14" type="ORF">CYMTET_26558</name>
</gene>
<evidence type="ECO:0000313" key="15">
    <source>
        <dbReference type="Proteomes" id="UP001190700"/>
    </source>
</evidence>
<dbReference type="PANTHER" id="PTHR27004:SF203">
    <property type="entry name" value="LEUCINE-RICH REPEAT-CONTAINING N-TERMINAL PLANT-TYPE DOMAIN-CONTAINING PROTEIN"/>
    <property type="match status" value="1"/>
</dbReference>
<evidence type="ECO:0000256" key="8">
    <source>
        <dbReference type="ARBA" id="ARBA00022989"/>
    </source>
</evidence>
<proteinExistence type="predicted"/>
<evidence type="ECO:0000256" key="10">
    <source>
        <dbReference type="ARBA" id="ARBA00023170"/>
    </source>
</evidence>
<comment type="subcellular location">
    <subcellularLocation>
        <location evidence="1">Cell membrane</location>
    </subcellularLocation>
    <subcellularLocation>
        <location evidence="2">Cytoplasm</location>
        <location evidence="2">Cytoskeleton</location>
        <location evidence="2">Cilium axoneme</location>
    </subcellularLocation>
    <subcellularLocation>
        <location evidence="12">Endomembrane system</location>
        <topology evidence="12">Single-pass membrane protein</topology>
    </subcellularLocation>
    <subcellularLocation>
        <location evidence="3">Membrane</location>
        <topology evidence="3">Single-pass type I membrane protein</topology>
    </subcellularLocation>
</comment>
<feature type="signal peptide" evidence="13">
    <location>
        <begin position="1"/>
        <end position="23"/>
    </location>
</feature>
<evidence type="ECO:0000256" key="2">
    <source>
        <dbReference type="ARBA" id="ARBA00004430"/>
    </source>
</evidence>
<feature type="chain" id="PRO_5042010484" description="L domain-like protein" evidence="13">
    <location>
        <begin position="24"/>
        <end position="234"/>
    </location>
</feature>
<dbReference type="SUPFAM" id="SSF52058">
    <property type="entry name" value="L domain-like"/>
    <property type="match status" value="1"/>
</dbReference>
<protein>
    <recommendedName>
        <fullName evidence="16">L domain-like protein</fullName>
    </recommendedName>
</protein>
<evidence type="ECO:0000256" key="13">
    <source>
        <dbReference type="SAM" id="SignalP"/>
    </source>
</evidence>
<evidence type="ECO:0000256" key="4">
    <source>
        <dbReference type="ARBA" id="ARBA00022475"/>
    </source>
</evidence>
<name>A0AAE0FSB6_9CHLO</name>
<keyword evidence="5" id="KW-0433">Leucine-rich repeat</keyword>
<evidence type="ECO:0000256" key="11">
    <source>
        <dbReference type="ARBA" id="ARBA00023180"/>
    </source>
</evidence>
<dbReference type="InterPro" id="IPR032675">
    <property type="entry name" value="LRR_dom_sf"/>
</dbReference>
<dbReference type="EMBL" id="LGRX02014389">
    <property type="protein sequence ID" value="KAK3264720.1"/>
    <property type="molecule type" value="Genomic_DNA"/>
</dbReference>
<evidence type="ECO:0000256" key="7">
    <source>
        <dbReference type="ARBA" id="ARBA00022737"/>
    </source>
</evidence>
<dbReference type="FunFam" id="3.80.10.10:FF:000041">
    <property type="entry name" value="LRR receptor-like serine/threonine-protein kinase ERECTA"/>
    <property type="match status" value="1"/>
</dbReference>
<reference evidence="14 15" key="1">
    <citation type="journal article" date="2015" name="Genome Biol. Evol.">
        <title>Comparative Genomics of a Bacterivorous Green Alga Reveals Evolutionary Causalities and Consequences of Phago-Mixotrophic Mode of Nutrition.</title>
        <authorList>
            <person name="Burns J.A."/>
            <person name="Paasch A."/>
            <person name="Narechania A."/>
            <person name="Kim E."/>
        </authorList>
    </citation>
    <scope>NUCLEOTIDE SEQUENCE [LARGE SCALE GENOMIC DNA]</scope>
    <source>
        <strain evidence="14 15">PLY_AMNH</strain>
    </source>
</reference>
<evidence type="ECO:0000256" key="3">
    <source>
        <dbReference type="ARBA" id="ARBA00004479"/>
    </source>
</evidence>
<evidence type="ECO:0000256" key="5">
    <source>
        <dbReference type="ARBA" id="ARBA00022614"/>
    </source>
</evidence>
<keyword evidence="8" id="KW-1133">Transmembrane helix</keyword>
<evidence type="ECO:0000256" key="1">
    <source>
        <dbReference type="ARBA" id="ARBA00004236"/>
    </source>
</evidence>
<comment type="caution">
    <text evidence="14">The sequence shown here is derived from an EMBL/GenBank/DDBJ whole genome shotgun (WGS) entry which is preliminary data.</text>
</comment>